<evidence type="ECO:0000256" key="2">
    <source>
        <dbReference type="ARBA" id="ARBA00023239"/>
    </source>
</evidence>
<organism evidence="4 5">
    <name type="scientific">Virgibacillus tibetensis</name>
    <dbReference type="NCBI Taxonomy" id="3042313"/>
    <lineage>
        <taxon>Bacteria</taxon>
        <taxon>Bacillati</taxon>
        <taxon>Bacillota</taxon>
        <taxon>Bacilli</taxon>
        <taxon>Bacillales</taxon>
        <taxon>Bacillaceae</taxon>
        <taxon>Virgibacillus</taxon>
    </lineage>
</organism>
<keyword evidence="5" id="KW-1185">Reference proteome</keyword>
<sequence length="260" mass="27909">MTTLIELNIVDEHVAVITLNRPEAANAMSKALLDKLNEIINEVNDNTSVYCTIITGAYEKAFSAGADLKERNGMSDEQVIAAVRYIGDTVTAVEEMKMPVIAALNGVAFGGGLELALACDLRIAATHANIGLTETSLAIIPGAGGTQRLTRLIGLGQAKRLIYTAERVTADEALKIGMVEQVVEYNELLKTAVQLANKIAGNGPIALEQAKTAINKGIQTDLSTGLALEHLCYKETIPTSDRKEGLEAFREKRKPIYKGK</sequence>
<gene>
    <name evidence="4" type="ORF">QGM71_03570</name>
</gene>
<evidence type="ECO:0000313" key="5">
    <source>
        <dbReference type="Proteomes" id="UP001335737"/>
    </source>
</evidence>
<dbReference type="RefSeq" id="WP_327606129.1">
    <property type="nucleotide sequence ID" value="NZ_JARZFX010000001.1"/>
</dbReference>
<comment type="similarity">
    <text evidence="1 3">Belongs to the enoyl-CoA hydratase/isomerase family.</text>
</comment>
<keyword evidence="2 4" id="KW-0456">Lyase</keyword>
<dbReference type="PANTHER" id="PTHR11941">
    <property type="entry name" value="ENOYL-COA HYDRATASE-RELATED"/>
    <property type="match status" value="1"/>
</dbReference>
<dbReference type="InterPro" id="IPR001753">
    <property type="entry name" value="Enoyl-CoA_hydra/iso"/>
</dbReference>
<dbReference type="EC" id="4.2.1.17" evidence="4"/>
<dbReference type="SUPFAM" id="SSF52096">
    <property type="entry name" value="ClpP/crotonase"/>
    <property type="match status" value="1"/>
</dbReference>
<dbReference type="NCBIfam" id="NF005802">
    <property type="entry name" value="PRK07657.1"/>
    <property type="match status" value="1"/>
</dbReference>
<dbReference type="Proteomes" id="UP001335737">
    <property type="component" value="Unassembled WGS sequence"/>
</dbReference>
<evidence type="ECO:0000256" key="3">
    <source>
        <dbReference type="RuleBase" id="RU003707"/>
    </source>
</evidence>
<reference evidence="4 5" key="1">
    <citation type="journal article" date="2024" name="Int. J. Syst. Evol. Microbiol.">
        <title>Virgibacillus tibetensis sp. nov., isolated from salt lake on the Tibetan Plateau of China.</title>
        <authorList>
            <person name="Phurbu D."/>
            <person name="Liu Z.-X."/>
            <person name="Wang R."/>
            <person name="Zheng Y.-Y."/>
            <person name="Liu H.-C."/>
            <person name="Zhou Y.-G."/>
            <person name="Yu Y.-J."/>
            <person name="Li A.-H."/>
        </authorList>
    </citation>
    <scope>NUCLEOTIDE SEQUENCE [LARGE SCALE GENOMIC DNA]</scope>
    <source>
        <strain evidence="4 5">C22-A2</strain>
    </source>
</reference>
<proteinExistence type="inferred from homology"/>
<dbReference type="CDD" id="cd06558">
    <property type="entry name" value="crotonase-like"/>
    <property type="match status" value="1"/>
</dbReference>
<dbReference type="Gene3D" id="1.10.12.10">
    <property type="entry name" value="Lyase 2-enoyl-coa Hydratase, Chain A, domain 2"/>
    <property type="match status" value="1"/>
</dbReference>
<accession>A0ABU6KBL1</accession>
<dbReference type="InterPro" id="IPR014748">
    <property type="entry name" value="Enoyl-CoA_hydra_C"/>
</dbReference>
<comment type="caution">
    <text evidence="4">The sequence shown here is derived from an EMBL/GenBank/DDBJ whole genome shotgun (WGS) entry which is preliminary data.</text>
</comment>
<protein>
    <submittedName>
        <fullName evidence="4">Enoyl-CoA hydratase</fullName>
        <ecNumber evidence="4">4.2.1.17</ecNumber>
    </submittedName>
</protein>
<dbReference type="GO" id="GO:0004300">
    <property type="term" value="F:enoyl-CoA hydratase activity"/>
    <property type="evidence" value="ECO:0007669"/>
    <property type="project" value="UniProtKB-EC"/>
</dbReference>
<dbReference type="InterPro" id="IPR018376">
    <property type="entry name" value="Enoyl-CoA_hyd/isom_CS"/>
</dbReference>
<dbReference type="EMBL" id="JARZFX010000001">
    <property type="protein sequence ID" value="MEC5422570.1"/>
    <property type="molecule type" value="Genomic_DNA"/>
</dbReference>
<evidence type="ECO:0000313" key="4">
    <source>
        <dbReference type="EMBL" id="MEC5422570.1"/>
    </source>
</evidence>
<dbReference type="InterPro" id="IPR029045">
    <property type="entry name" value="ClpP/crotonase-like_dom_sf"/>
</dbReference>
<dbReference type="PANTHER" id="PTHR11941:SF54">
    <property type="entry name" value="ENOYL-COA HYDRATASE, MITOCHONDRIAL"/>
    <property type="match status" value="1"/>
</dbReference>
<evidence type="ECO:0000256" key="1">
    <source>
        <dbReference type="ARBA" id="ARBA00005254"/>
    </source>
</evidence>
<name>A0ABU6KBL1_9BACI</name>
<dbReference type="Pfam" id="PF00378">
    <property type="entry name" value="ECH_1"/>
    <property type="match status" value="1"/>
</dbReference>
<dbReference type="PROSITE" id="PS00166">
    <property type="entry name" value="ENOYL_COA_HYDRATASE"/>
    <property type="match status" value="1"/>
</dbReference>
<dbReference type="Gene3D" id="3.90.226.10">
    <property type="entry name" value="2-enoyl-CoA Hydratase, Chain A, domain 1"/>
    <property type="match status" value="1"/>
</dbReference>